<organism evidence="2 3">
    <name type="scientific">[Candida] railenensis</name>
    <dbReference type="NCBI Taxonomy" id="45579"/>
    <lineage>
        <taxon>Eukaryota</taxon>
        <taxon>Fungi</taxon>
        <taxon>Dikarya</taxon>
        <taxon>Ascomycota</taxon>
        <taxon>Saccharomycotina</taxon>
        <taxon>Pichiomycetes</taxon>
        <taxon>Debaryomycetaceae</taxon>
        <taxon>Kurtzmaniella</taxon>
    </lineage>
</organism>
<evidence type="ECO:0000313" key="3">
    <source>
        <dbReference type="Proteomes" id="UP000837801"/>
    </source>
</evidence>
<keyword evidence="1" id="KW-1133">Transmembrane helix</keyword>
<dbReference type="OrthoDB" id="4004290at2759"/>
<keyword evidence="3" id="KW-1185">Reference proteome</keyword>
<protein>
    <submittedName>
        <fullName evidence="2">Uncharacterized protein</fullName>
    </submittedName>
</protein>
<dbReference type="EMBL" id="CAKXYY010000001">
    <property type="protein sequence ID" value="CAH2350245.1"/>
    <property type="molecule type" value="Genomic_DNA"/>
</dbReference>
<comment type="caution">
    <text evidence="2">The sequence shown here is derived from an EMBL/GenBank/DDBJ whole genome shotgun (WGS) entry which is preliminary data.</text>
</comment>
<dbReference type="AlphaFoldDB" id="A0A9P0QKC0"/>
<evidence type="ECO:0000313" key="2">
    <source>
        <dbReference type="EMBL" id="CAH2350245.1"/>
    </source>
</evidence>
<proteinExistence type="predicted"/>
<keyword evidence="1" id="KW-0812">Transmembrane</keyword>
<feature type="transmembrane region" description="Helical" evidence="1">
    <location>
        <begin position="12"/>
        <end position="30"/>
    </location>
</feature>
<dbReference type="Proteomes" id="UP000837801">
    <property type="component" value="Unassembled WGS sequence"/>
</dbReference>
<accession>A0A9P0QKC0</accession>
<name>A0A9P0QKC0_9ASCO</name>
<keyword evidence="1" id="KW-0472">Membrane</keyword>
<gene>
    <name evidence="2" type="ORF">CLIB1423_01S05754</name>
</gene>
<evidence type="ECO:0000256" key="1">
    <source>
        <dbReference type="SAM" id="Phobius"/>
    </source>
</evidence>
<sequence length="53" mass="6055">MHHLAKPKSSPVFMMGYLTVSITLPFILSYRESTHENNDIKGFVSARSLFNKI</sequence>
<reference evidence="2" key="1">
    <citation type="submission" date="2022-03" db="EMBL/GenBank/DDBJ databases">
        <authorList>
            <person name="Legras J.-L."/>
            <person name="Devillers H."/>
            <person name="Grondin C."/>
        </authorList>
    </citation>
    <scope>NUCLEOTIDE SEQUENCE</scope>
    <source>
        <strain evidence="2">CLIB 1423</strain>
    </source>
</reference>